<feature type="region of interest" description="Disordered" evidence="1">
    <location>
        <begin position="217"/>
        <end position="264"/>
    </location>
</feature>
<dbReference type="SUPFAM" id="SSF56219">
    <property type="entry name" value="DNase I-like"/>
    <property type="match status" value="1"/>
</dbReference>
<reference evidence="4" key="1">
    <citation type="submission" date="2011-08" db="EMBL/GenBank/DDBJ databases">
        <authorList>
            <person name="Rombauts S."/>
        </authorList>
    </citation>
    <scope>NUCLEOTIDE SEQUENCE</scope>
    <source>
        <strain evidence="4">London</strain>
    </source>
</reference>
<dbReference type="Pfam" id="PF14529">
    <property type="entry name" value="Exo_endo_phos_2"/>
    <property type="match status" value="1"/>
</dbReference>
<dbReference type="InterPro" id="IPR036691">
    <property type="entry name" value="Endo/exonu/phosph_ase_sf"/>
</dbReference>
<keyword evidence="4" id="KW-1185">Reference proteome</keyword>
<reference evidence="3" key="2">
    <citation type="submission" date="2015-06" db="UniProtKB">
        <authorList>
            <consortium name="EnsemblMetazoa"/>
        </authorList>
    </citation>
    <scope>IDENTIFICATION</scope>
</reference>
<accession>T1KVI4</accession>
<dbReference type="EnsemblMetazoa" id="tetur23g00780.1">
    <property type="protein sequence ID" value="tetur23g00780.1"/>
    <property type="gene ID" value="tetur23g00780"/>
</dbReference>
<evidence type="ECO:0000259" key="2">
    <source>
        <dbReference type="Pfam" id="PF14529"/>
    </source>
</evidence>
<dbReference type="EMBL" id="CAEY01000613">
    <property type="status" value="NOT_ANNOTATED_CDS"/>
    <property type="molecule type" value="Genomic_DNA"/>
</dbReference>
<dbReference type="HOGENOM" id="CLU_995080_0_0_1"/>
<evidence type="ECO:0000256" key="1">
    <source>
        <dbReference type="SAM" id="MobiDB-lite"/>
    </source>
</evidence>
<dbReference type="AlphaFoldDB" id="T1KVI4"/>
<feature type="domain" description="Endonuclease/exonuclease/phosphatase" evidence="2">
    <location>
        <begin position="84"/>
        <end position="205"/>
    </location>
</feature>
<dbReference type="InterPro" id="IPR005135">
    <property type="entry name" value="Endo/exonuclease/phosphatase"/>
</dbReference>
<evidence type="ECO:0000313" key="4">
    <source>
        <dbReference type="Proteomes" id="UP000015104"/>
    </source>
</evidence>
<dbReference type="GO" id="GO:0003824">
    <property type="term" value="F:catalytic activity"/>
    <property type="evidence" value="ECO:0007669"/>
    <property type="project" value="InterPro"/>
</dbReference>
<protein>
    <recommendedName>
        <fullName evidence="2">Endonuclease/exonuclease/phosphatase domain-containing protein</fullName>
    </recommendedName>
</protein>
<organism evidence="3 4">
    <name type="scientific">Tetranychus urticae</name>
    <name type="common">Two-spotted spider mite</name>
    <dbReference type="NCBI Taxonomy" id="32264"/>
    <lineage>
        <taxon>Eukaryota</taxon>
        <taxon>Metazoa</taxon>
        <taxon>Ecdysozoa</taxon>
        <taxon>Arthropoda</taxon>
        <taxon>Chelicerata</taxon>
        <taxon>Arachnida</taxon>
        <taxon>Acari</taxon>
        <taxon>Acariformes</taxon>
        <taxon>Trombidiformes</taxon>
        <taxon>Prostigmata</taxon>
        <taxon>Eleutherengona</taxon>
        <taxon>Raphignathae</taxon>
        <taxon>Tetranychoidea</taxon>
        <taxon>Tetranychidae</taxon>
        <taxon>Tetranychus</taxon>
    </lineage>
</organism>
<dbReference type="Proteomes" id="UP000015104">
    <property type="component" value="Unassembled WGS sequence"/>
</dbReference>
<name>T1KVI4_TETUR</name>
<proteinExistence type="predicted"/>
<dbReference type="Gene3D" id="3.60.10.10">
    <property type="entry name" value="Endonuclease/exonuclease/phosphatase"/>
    <property type="match status" value="1"/>
</dbReference>
<evidence type="ECO:0000313" key="3">
    <source>
        <dbReference type="EnsemblMetazoa" id="tetur23g00780.1"/>
    </source>
</evidence>
<sequence>MNNFCGNLDSIFGNCKRTKAATKNLMKISAEEKPDFTAFNEGAVMACFDSESFQFITKCCFELSIVTCVKARWNNIKHAIICGYFSSNVAKYSVEDLTKDLKSIAAVIKTKMGSYALKLFVGDFNAYHSSWSKEERLSHYKKKKGESVMTFCNITEMYVLNPFQPNYVVGAKETVCDLILGCRVFKEGIVSCKMELNSSSDHKLIRIIIDNNKFVPEKTDTASEGSNPERQNAGHRHDGQRGVPGVPGVASGLRMPDSANWPKY</sequence>